<feature type="compositionally biased region" description="Low complexity" evidence="1">
    <location>
        <begin position="147"/>
        <end position="166"/>
    </location>
</feature>
<evidence type="ECO:0000313" key="4">
    <source>
        <dbReference type="Proteomes" id="UP000004200"/>
    </source>
</evidence>
<feature type="compositionally biased region" description="Low complexity" evidence="1">
    <location>
        <begin position="122"/>
        <end position="137"/>
    </location>
</feature>
<sequence>MTATHRSVARTTRRKTHWGLALLLPAAVALAEPIQPLPLEPNDSPDPRWLEQLPPVSLPLPKPQDIVSNRATEIVPAPNPDSRLSQIREPASSAESPPIGEPNSQDIAAAAAPMTEPPTEPATPQESEPSPETQTEPQNLASTGPVAETPAEPAAQPEAAPSLAAETKTQNLASTAPIAETPTEPAAQPEAAPSLAAETETQNLASTEPVAETPAEPAVESEPDAQASIIAEAVTPPETTEIENVAVPAPAPQTAPEIAAQAMPTEPMPPEEQNGPGAETGPESAAEPTPEYRWHVQLLAGRSLEKVEIDREHFIRHYGTMLKGRTLTISQSSYGDARDEFHRLRAVEWIDEAEARRWCAQLRAQGHQCLVTRVTHPDVPARGKPE</sequence>
<dbReference type="RefSeq" id="WP_007039574.1">
    <property type="nucleotide sequence ID" value="NZ_AFWT01000004.1"/>
</dbReference>
<evidence type="ECO:0000313" key="3">
    <source>
        <dbReference type="EMBL" id="EGV33180.1"/>
    </source>
</evidence>
<dbReference type="AlphaFoldDB" id="G2DXE8"/>
<name>G2DXE8_9GAMM</name>
<evidence type="ECO:0000256" key="1">
    <source>
        <dbReference type="SAM" id="MobiDB-lite"/>
    </source>
</evidence>
<dbReference type="Proteomes" id="UP000004200">
    <property type="component" value="Unassembled WGS sequence"/>
</dbReference>
<evidence type="ECO:0000256" key="2">
    <source>
        <dbReference type="SAM" id="SignalP"/>
    </source>
</evidence>
<dbReference type="STRING" id="765913.ThidrDRAFT_0858"/>
<feature type="compositionally biased region" description="Low complexity" evidence="1">
    <location>
        <begin position="173"/>
        <end position="198"/>
    </location>
</feature>
<feature type="chain" id="PRO_5003429095" evidence="2">
    <location>
        <begin position="32"/>
        <end position="386"/>
    </location>
</feature>
<comment type="caution">
    <text evidence="3">The sequence shown here is derived from an EMBL/GenBank/DDBJ whole genome shotgun (WGS) entry which is preliminary data.</text>
</comment>
<feature type="region of interest" description="Disordered" evidence="1">
    <location>
        <begin position="37"/>
        <end position="227"/>
    </location>
</feature>
<dbReference type="eggNOG" id="COG3827">
    <property type="taxonomic scope" value="Bacteria"/>
</dbReference>
<reference evidence="3 4" key="1">
    <citation type="submission" date="2011-06" db="EMBL/GenBank/DDBJ databases">
        <title>The draft genome of Thiorhodococcus drewsii AZ1.</title>
        <authorList>
            <consortium name="US DOE Joint Genome Institute (JGI-PGF)"/>
            <person name="Lucas S."/>
            <person name="Han J."/>
            <person name="Lapidus A."/>
            <person name="Cheng J.-F."/>
            <person name="Goodwin L."/>
            <person name="Pitluck S."/>
            <person name="Peters L."/>
            <person name="Land M.L."/>
            <person name="Hauser L."/>
            <person name="Vogl K."/>
            <person name="Liu Z."/>
            <person name="Imhoff J."/>
            <person name="Thiel V."/>
            <person name="Frigaard N.-U."/>
            <person name="Bryant D.A."/>
            <person name="Woyke T.J."/>
        </authorList>
    </citation>
    <scope>NUCLEOTIDE SEQUENCE [LARGE SCALE GENOMIC DNA]</scope>
    <source>
        <strain evidence="3 4">AZ1</strain>
    </source>
</reference>
<proteinExistence type="predicted"/>
<keyword evidence="2" id="KW-0732">Signal</keyword>
<feature type="signal peptide" evidence="2">
    <location>
        <begin position="1"/>
        <end position="31"/>
    </location>
</feature>
<organism evidence="3 4">
    <name type="scientific">Thiorhodococcus drewsii AZ1</name>
    <dbReference type="NCBI Taxonomy" id="765913"/>
    <lineage>
        <taxon>Bacteria</taxon>
        <taxon>Pseudomonadati</taxon>
        <taxon>Pseudomonadota</taxon>
        <taxon>Gammaproteobacteria</taxon>
        <taxon>Chromatiales</taxon>
        <taxon>Chromatiaceae</taxon>
        <taxon>Thiorhodococcus</taxon>
    </lineage>
</organism>
<feature type="region of interest" description="Disordered" evidence="1">
    <location>
        <begin position="264"/>
        <end position="288"/>
    </location>
</feature>
<keyword evidence="4" id="KW-1185">Reference proteome</keyword>
<gene>
    <name evidence="3" type="ORF">ThidrDRAFT_0858</name>
</gene>
<protein>
    <submittedName>
        <fullName evidence="3">Sporulation domain-containing protein</fullName>
    </submittedName>
</protein>
<accession>G2DXE8</accession>
<dbReference type="EMBL" id="AFWT01000004">
    <property type="protein sequence ID" value="EGV33180.1"/>
    <property type="molecule type" value="Genomic_DNA"/>
</dbReference>